<evidence type="ECO:0000313" key="3">
    <source>
        <dbReference type="Proteomes" id="UP000223596"/>
    </source>
</evidence>
<accession>A0AB36TIX9</accession>
<dbReference type="Proteomes" id="UP000223596">
    <property type="component" value="Unassembled WGS sequence"/>
</dbReference>
<dbReference type="GeneID" id="51518946"/>
<evidence type="ECO:0000256" key="1">
    <source>
        <dbReference type="SAM" id="Phobius"/>
    </source>
</evidence>
<dbReference type="AlphaFoldDB" id="A0AB36TIX9"/>
<reference evidence="2 3" key="1">
    <citation type="submission" date="2017-09" db="EMBL/GenBank/DDBJ databases">
        <title>Evaluation of Pacific Biosciences Sequencing Technology to Finishing C. thermocellum Genome Sequences.</title>
        <authorList>
            <person name="Brown S."/>
        </authorList>
    </citation>
    <scope>NUCLEOTIDE SEQUENCE [LARGE SCALE GENOMIC DNA]</scope>
    <source>
        <strain evidence="2 3">AD2</strain>
    </source>
</reference>
<protein>
    <submittedName>
        <fullName evidence="2">Uncharacterized protein</fullName>
    </submittedName>
</protein>
<gene>
    <name evidence="2" type="ORF">M972_111573</name>
</gene>
<dbReference type="EMBL" id="PDBW01000001">
    <property type="protein sequence ID" value="PFH02785.1"/>
    <property type="molecule type" value="Genomic_DNA"/>
</dbReference>
<sequence>MFKRIAAWILLAGFVLLLLNITVFGIYREISAAIYLVVMIIYIFYLIANKK</sequence>
<name>A0AB36TIX9_ACETH</name>
<feature type="transmembrane region" description="Helical" evidence="1">
    <location>
        <begin position="32"/>
        <end position="48"/>
    </location>
</feature>
<keyword evidence="1" id="KW-0812">Transmembrane</keyword>
<keyword evidence="1" id="KW-1133">Transmembrane helix</keyword>
<proteinExistence type="predicted"/>
<keyword evidence="1" id="KW-0472">Membrane</keyword>
<organism evidence="2 3">
    <name type="scientific">Acetivibrio thermocellus AD2</name>
    <dbReference type="NCBI Taxonomy" id="1138384"/>
    <lineage>
        <taxon>Bacteria</taxon>
        <taxon>Bacillati</taxon>
        <taxon>Bacillota</taxon>
        <taxon>Clostridia</taxon>
        <taxon>Eubacteriales</taxon>
        <taxon>Oscillospiraceae</taxon>
        <taxon>Acetivibrio</taxon>
    </lineage>
</organism>
<comment type="caution">
    <text evidence="2">The sequence shown here is derived from an EMBL/GenBank/DDBJ whole genome shotgun (WGS) entry which is preliminary data.</text>
</comment>
<dbReference type="RefSeq" id="WP_003516229.1">
    <property type="nucleotide sequence ID" value="NZ_CP013828.1"/>
</dbReference>
<feature type="transmembrane region" description="Helical" evidence="1">
    <location>
        <begin position="7"/>
        <end position="26"/>
    </location>
</feature>
<evidence type="ECO:0000313" key="2">
    <source>
        <dbReference type="EMBL" id="PFH02785.1"/>
    </source>
</evidence>